<keyword evidence="6" id="KW-0539">Nucleus</keyword>
<feature type="region of interest" description="Disordered" evidence="7">
    <location>
        <begin position="11"/>
        <end position="30"/>
    </location>
</feature>
<name>A0A1Q5U035_9EURO</name>
<evidence type="ECO:0000313" key="9">
    <source>
        <dbReference type="EMBL" id="OKP05830.1"/>
    </source>
</evidence>
<keyword evidence="2" id="KW-0479">Metal-binding</keyword>
<evidence type="ECO:0000256" key="4">
    <source>
        <dbReference type="ARBA" id="ARBA00023125"/>
    </source>
</evidence>
<sequence length="600" mass="67095">MLERQLVGQLDGFDGEATKQRTTPVSTPPFEEIPVPIRERDTTILNQDSFDIGNFFTQTDGRSPDLTYLSDFQELPELSPDFTNVDAISATCMDWHTAGGIIMSNIGTTTPVKQYEAIPTHIRDNLCLPALVRADLDQLYFERVHLVSPIVHKQKYFEWALDPSHSPTPAQACLQRAMHTAAAAASSQFREIEDALYLDTREMLSALESRCVGGSRKYRPRSASNNMPLEQIQAWLLLAQYEFLRKNEDQAMITAGRAFRLVQLARLFDVDSPSSSSAVTGFTTEGGEGVGYGNEHTGLQSTQEPFARREEKRRVFWMAYCLDRFLNWRNEWPLTLDEETIHTRLPAPETNFQHNQPIQTDFLLDVLDGNGQAPVATPFAECILLATLCGRCMSHRRLASVVTLSKGGCEPREFWSRHDSLAAAVEKRRQSIAQSFHCSSSSGKWNGPSVPAPASNLDIDPMLTFTYVLAQGAIIYLSTTTETANWQSVEHQVRASTYQQRAFRAAVELVHLAKVIPRIGRFKVHPFVPSALSQAVEFLTSHTNSPCMVTSGGEDTADGLAALFNALDNLKDINNLARELLDELDQEGTCRGYKRANYMY</sequence>
<dbReference type="EMBL" id="MNBE01000602">
    <property type="protein sequence ID" value="OKP05830.1"/>
    <property type="molecule type" value="Genomic_DNA"/>
</dbReference>
<evidence type="ECO:0000256" key="5">
    <source>
        <dbReference type="ARBA" id="ARBA00023163"/>
    </source>
</evidence>
<evidence type="ECO:0000256" key="6">
    <source>
        <dbReference type="ARBA" id="ARBA00023242"/>
    </source>
</evidence>
<dbReference type="PANTHER" id="PTHR47338">
    <property type="entry name" value="ZN(II)2CYS6 TRANSCRIPTION FACTOR (EUROFUNG)-RELATED"/>
    <property type="match status" value="1"/>
</dbReference>
<dbReference type="GO" id="GO:0005634">
    <property type="term" value="C:nucleus"/>
    <property type="evidence" value="ECO:0007669"/>
    <property type="project" value="UniProtKB-SubCell"/>
</dbReference>
<gene>
    <name evidence="9" type="ORF">PENSUB_6550</name>
</gene>
<evidence type="ECO:0000256" key="3">
    <source>
        <dbReference type="ARBA" id="ARBA00023015"/>
    </source>
</evidence>
<keyword evidence="10" id="KW-1185">Reference proteome</keyword>
<dbReference type="GO" id="GO:0003677">
    <property type="term" value="F:DNA binding"/>
    <property type="evidence" value="ECO:0007669"/>
    <property type="project" value="UniProtKB-KW"/>
</dbReference>
<comment type="caution">
    <text evidence="9">The sequence shown here is derived from an EMBL/GenBank/DDBJ whole genome shotgun (WGS) entry which is preliminary data.</text>
</comment>
<dbReference type="STRING" id="1316194.A0A1Q5U035"/>
<reference evidence="9 10" key="1">
    <citation type="submission" date="2016-10" db="EMBL/GenBank/DDBJ databases">
        <title>Genome sequence of the ascomycete fungus Penicillium subrubescens.</title>
        <authorList>
            <person name="De Vries R.P."/>
            <person name="Peng M."/>
            <person name="Dilokpimol A."/>
            <person name="Hilden K."/>
            <person name="Makela M.R."/>
            <person name="Grigoriev I."/>
            <person name="Riley R."/>
            <person name="Granchi Z."/>
        </authorList>
    </citation>
    <scope>NUCLEOTIDE SEQUENCE [LARGE SCALE GENOMIC DNA]</scope>
    <source>
        <strain evidence="9 10">CBS 132785</strain>
    </source>
</reference>
<keyword evidence="4" id="KW-0238">DNA-binding</keyword>
<dbReference type="CDD" id="cd12148">
    <property type="entry name" value="fungal_TF_MHR"/>
    <property type="match status" value="1"/>
</dbReference>
<dbReference type="InterPro" id="IPR050815">
    <property type="entry name" value="TF_fung"/>
</dbReference>
<evidence type="ECO:0000259" key="8">
    <source>
        <dbReference type="SMART" id="SM00906"/>
    </source>
</evidence>
<evidence type="ECO:0000313" key="10">
    <source>
        <dbReference type="Proteomes" id="UP000186955"/>
    </source>
</evidence>
<evidence type="ECO:0000256" key="1">
    <source>
        <dbReference type="ARBA" id="ARBA00004123"/>
    </source>
</evidence>
<dbReference type="GO" id="GO:0000981">
    <property type="term" value="F:DNA-binding transcription factor activity, RNA polymerase II-specific"/>
    <property type="evidence" value="ECO:0007669"/>
    <property type="project" value="InterPro"/>
</dbReference>
<protein>
    <recommendedName>
        <fullName evidence="8">Xylanolytic transcriptional activator regulatory domain-containing protein</fullName>
    </recommendedName>
</protein>
<evidence type="ECO:0000256" key="2">
    <source>
        <dbReference type="ARBA" id="ARBA00022723"/>
    </source>
</evidence>
<dbReference type="AlphaFoldDB" id="A0A1Q5U035"/>
<keyword evidence="3" id="KW-0805">Transcription regulation</keyword>
<accession>A0A1Q5U035</accession>
<comment type="subcellular location">
    <subcellularLocation>
        <location evidence="1">Nucleus</location>
    </subcellularLocation>
</comment>
<dbReference type="Proteomes" id="UP000186955">
    <property type="component" value="Unassembled WGS sequence"/>
</dbReference>
<dbReference type="SMART" id="SM00906">
    <property type="entry name" value="Fungal_trans"/>
    <property type="match status" value="1"/>
</dbReference>
<feature type="domain" description="Xylanolytic transcriptional activator regulatory" evidence="8">
    <location>
        <begin position="251"/>
        <end position="352"/>
    </location>
</feature>
<proteinExistence type="predicted"/>
<dbReference type="GO" id="GO:0008270">
    <property type="term" value="F:zinc ion binding"/>
    <property type="evidence" value="ECO:0007669"/>
    <property type="project" value="InterPro"/>
</dbReference>
<dbReference type="InterPro" id="IPR007219">
    <property type="entry name" value="XnlR_reg_dom"/>
</dbReference>
<keyword evidence="5" id="KW-0804">Transcription</keyword>
<dbReference type="PANTHER" id="PTHR47338:SF3">
    <property type="entry name" value="C6 FINGER DOMAIN TRANSCRIPTION FACTOR DBAA-RELATED"/>
    <property type="match status" value="1"/>
</dbReference>
<evidence type="ECO:0000256" key="7">
    <source>
        <dbReference type="SAM" id="MobiDB-lite"/>
    </source>
</evidence>
<organism evidence="9 10">
    <name type="scientific">Penicillium subrubescens</name>
    <dbReference type="NCBI Taxonomy" id="1316194"/>
    <lineage>
        <taxon>Eukaryota</taxon>
        <taxon>Fungi</taxon>
        <taxon>Dikarya</taxon>
        <taxon>Ascomycota</taxon>
        <taxon>Pezizomycotina</taxon>
        <taxon>Eurotiomycetes</taxon>
        <taxon>Eurotiomycetidae</taxon>
        <taxon>Eurotiales</taxon>
        <taxon>Aspergillaceae</taxon>
        <taxon>Penicillium</taxon>
    </lineage>
</organism>
<dbReference type="GO" id="GO:0006351">
    <property type="term" value="P:DNA-templated transcription"/>
    <property type="evidence" value="ECO:0007669"/>
    <property type="project" value="InterPro"/>
</dbReference>
<dbReference type="Pfam" id="PF04082">
    <property type="entry name" value="Fungal_trans"/>
    <property type="match status" value="1"/>
</dbReference>